<reference evidence="11" key="2">
    <citation type="submission" date="2016-12" db="EMBL/GenBank/DDBJ databases">
        <authorList>
            <person name="Gulvik C.A."/>
        </authorList>
    </citation>
    <scope>NUCLEOTIDE SEQUENCE [LARGE SCALE GENOMIC DNA]</scope>
    <source>
        <strain evidence="11">ATCC 51725</strain>
    </source>
</reference>
<dbReference type="GO" id="GO:0006269">
    <property type="term" value="P:DNA replication, synthesis of primer"/>
    <property type="evidence" value="ECO:0007669"/>
    <property type="project" value="UniProtKB-KW"/>
</dbReference>
<keyword evidence="10" id="KW-0067">ATP-binding</keyword>
<accession>A0A1Q8EB93</accession>
<keyword evidence="10" id="KW-0547">Nucleotide-binding</keyword>
<dbReference type="GO" id="GO:0005524">
    <property type="term" value="F:ATP binding"/>
    <property type="evidence" value="ECO:0007669"/>
    <property type="project" value="InterPro"/>
</dbReference>
<dbReference type="Gene3D" id="3.40.1360.10">
    <property type="match status" value="1"/>
</dbReference>
<gene>
    <name evidence="10" type="primary">dnaC_2</name>
    <name evidence="9" type="ORF">BU200_09420</name>
    <name evidence="10" type="ORF">NCTC12957_02267</name>
</gene>
<dbReference type="GO" id="GO:1990077">
    <property type="term" value="C:primosome complex"/>
    <property type="evidence" value="ECO:0007669"/>
    <property type="project" value="UniProtKB-KW"/>
</dbReference>
<dbReference type="CDD" id="cd01029">
    <property type="entry name" value="TOPRIM_primases"/>
    <property type="match status" value="1"/>
</dbReference>
<evidence type="ECO:0000256" key="5">
    <source>
        <dbReference type="ARBA" id="ARBA00022705"/>
    </source>
</evidence>
<evidence type="ECO:0000256" key="1">
    <source>
        <dbReference type="ARBA" id="ARBA00022478"/>
    </source>
</evidence>
<keyword evidence="10" id="KW-0378">Hydrolase</keyword>
<evidence type="ECO:0000259" key="8">
    <source>
        <dbReference type="PROSITE" id="PS51199"/>
    </source>
</evidence>
<sequence>MDRHTATEAVKERLTEYVESITDHSRKGNKKAYVCPLCGSGTGRNATGAFTITPDGNSWKCFACDKGGDTLDLIGYVEGIDDYNSKLTRAGELFNMTIDAPAREYQNQDKTAQNTDTHNSIHTPTNGNYLAFYKQANDNIQATNYPEKRGLSKAILDRFKIGYVENWKHPNAPENVTGSPRLIIPVTQTSYLARDTRDNIPDYQKQYAKTKVGGSDIFNGRAFIDDLDKPIFIVEGEIDALSIMEVGGVAVALGSTSNAKKLAGMVRDKQLERPLILALDNDSRGRKTQAELEGLLQAQKTPYTVAVLTEGAVKDPNEMLVKNKEAFTARVEDAIKNARDDKEKYLETSTDNYIQDFLNGIADSVNTPSISTGFPILDKCLDGGFYEGLYIVGAISSLGKTTLVTQIADQVASRGHDVLIFSLEMARAEIMAKSISRHTVMEVLQTGGEMKNAKTVRGITAGNRYEKYNSTERELIKNAVQTYSGYAKHIYITEGVGDLGVNQIRATVEKHTRYTGNTPLVIVDYLQILAPANERATDKQNTDKAVMELKRISRDFKTPVIGISSFNRDNYNNAVSMQAFKESGAIEYSSDILIGLQLKGAGQKDFDATEAKSKSPREIELVILKNRNGKTGDKVPFEFYPMFNYFVENDAPKYIQAESDSETDKHQAITEEYEVIPVEGSDLVEIRRKESE</sequence>
<dbReference type="Proteomes" id="UP000255213">
    <property type="component" value="Unassembled WGS sequence"/>
</dbReference>
<evidence type="ECO:0000256" key="4">
    <source>
        <dbReference type="ARBA" id="ARBA00022695"/>
    </source>
</evidence>
<evidence type="ECO:0000256" key="3">
    <source>
        <dbReference type="ARBA" id="ARBA00022679"/>
    </source>
</evidence>
<dbReference type="SUPFAM" id="SSF56731">
    <property type="entry name" value="DNA primase core"/>
    <property type="match status" value="1"/>
</dbReference>
<evidence type="ECO:0000256" key="6">
    <source>
        <dbReference type="ARBA" id="ARBA00023163"/>
    </source>
</evidence>
<keyword evidence="6" id="KW-0804">Transcription</keyword>
<dbReference type="Proteomes" id="UP000186437">
    <property type="component" value="Unassembled WGS sequence"/>
</dbReference>
<dbReference type="Gene3D" id="3.40.50.300">
    <property type="entry name" value="P-loop containing nucleotide triphosphate hydrolases"/>
    <property type="match status" value="1"/>
</dbReference>
<dbReference type="EMBL" id="MSJL01000058">
    <property type="protein sequence ID" value="OLF49062.1"/>
    <property type="molecule type" value="Genomic_DNA"/>
</dbReference>
<dbReference type="SUPFAM" id="SSF57783">
    <property type="entry name" value="Zinc beta-ribbon"/>
    <property type="match status" value="1"/>
</dbReference>
<protein>
    <submittedName>
        <fullName evidence="9">DNA primase</fullName>
    </submittedName>
    <submittedName>
        <fullName evidence="10">Primase/helicase</fullName>
        <ecNumber evidence="10">3.6.4.12</ecNumber>
    </submittedName>
</protein>
<dbReference type="Gene3D" id="3.90.580.10">
    <property type="entry name" value="Zinc finger, CHC2-type domain"/>
    <property type="match status" value="1"/>
</dbReference>
<dbReference type="EC" id="3.6.4.12" evidence="10"/>
<evidence type="ECO:0000313" key="11">
    <source>
        <dbReference type="Proteomes" id="UP000186437"/>
    </source>
</evidence>
<dbReference type="GO" id="GO:0016779">
    <property type="term" value="F:nucleotidyltransferase activity"/>
    <property type="evidence" value="ECO:0007669"/>
    <property type="project" value="UniProtKB-KW"/>
</dbReference>
<feature type="domain" description="Toprim" evidence="7">
    <location>
        <begin position="229"/>
        <end position="313"/>
    </location>
</feature>
<keyword evidence="1" id="KW-0240">DNA-directed RNA polymerase</keyword>
<dbReference type="PANTHER" id="PTHR30153">
    <property type="entry name" value="REPLICATIVE DNA HELICASE DNAB"/>
    <property type="match status" value="1"/>
</dbReference>
<dbReference type="OrthoDB" id="2206610at2"/>
<organism evidence="9 11">
    <name type="scientific">Streptococcus acidominimus</name>
    <dbReference type="NCBI Taxonomy" id="1326"/>
    <lineage>
        <taxon>Bacteria</taxon>
        <taxon>Bacillati</taxon>
        <taxon>Bacillota</taxon>
        <taxon>Bacilli</taxon>
        <taxon>Lactobacillales</taxon>
        <taxon>Streptococcaceae</taxon>
        <taxon>Streptococcus</taxon>
    </lineage>
</organism>
<dbReference type="SMART" id="SM00493">
    <property type="entry name" value="TOPRIM"/>
    <property type="match status" value="1"/>
</dbReference>
<keyword evidence="5" id="KW-0235">DNA replication</keyword>
<dbReference type="InterPro" id="IPR006171">
    <property type="entry name" value="TOPRIM_dom"/>
</dbReference>
<dbReference type="Pfam" id="PF13155">
    <property type="entry name" value="Toprim_2"/>
    <property type="match status" value="1"/>
</dbReference>
<dbReference type="Pfam" id="PF03796">
    <property type="entry name" value="DnaB_C"/>
    <property type="match status" value="1"/>
</dbReference>
<keyword evidence="3" id="KW-0808">Transferase</keyword>
<dbReference type="SUPFAM" id="SSF52540">
    <property type="entry name" value="P-loop containing nucleoside triphosphate hydrolases"/>
    <property type="match status" value="1"/>
</dbReference>
<dbReference type="GO" id="GO:0003678">
    <property type="term" value="F:DNA helicase activity"/>
    <property type="evidence" value="ECO:0007669"/>
    <property type="project" value="UniProtKB-EC"/>
</dbReference>
<dbReference type="GO" id="GO:0008270">
    <property type="term" value="F:zinc ion binding"/>
    <property type="evidence" value="ECO:0007669"/>
    <property type="project" value="InterPro"/>
</dbReference>
<feature type="domain" description="SF4 helicase" evidence="8">
    <location>
        <begin position="363"/>
        <end position="653"/>
    </location>
</feature>
<reference evidence="10 12" key="3">
    <citation type="submission" date="2018-06" db="EMBL/GenBank/DDBJ databases">
        <authorList>
            <consortium name="Pathogen Informatics"/>
            <person name="Doyle S."/>
        </authorList>
    </citation>
    <scope>NUCLEOTIDE SEQUENCE [LARGE SCALE GENOMIC DNA]</scope>
    <source>
        <strain evidence="10 12">NCTC12957</strain>
    </source>
</reference>
<name>A0A1Q8EB93_STRAI</name>
<dbReference type="PROSITE" id="PS51199">
    <property type="entry name" value="SF4_HELICASE"/>
    <property type="match status" value="1"/>
</dbReference>
<evidence type="ECO:0000313" key="10">
    <source>
        <dbReference type="EMBL" id="SUN41053.1"/>
    </source>
</evidence>
<dbReference type="EMBL" id="UHEN01000003">
    <property type="protein sequence ID" value="SUN41053.1"/>
    <property type="molecule type" value="Genomic_DNA"/>
</dbReference>
<dbReference type="InterPro" id="IPR007694">
    <property type="entry name" value="DNA_helicase_DnaB-like_C"/>
</dbReference>
<reference evidence="9" key="1">
    <citation type="submission" date="2016-12" db="EMBL/GenBank/DDBJ databases">
        <authorList>
            <person name="Song W.-J."/>
            <person name="Kurnit D.M."/>
        </authorList>
    </citation>
    <scope>NUCLEOTIDE SEQUENCE [LARGE SCALE GENOMIC DNA]</scope>
    <source>
        <strain evidence="9">ATCC 51725</strain>
    </source>
</reference>
<dbReference type="PROSITE" id="PS50880">
    <property type="entry name" value="TOPRIM"/>
    <property type="match status" value="1"/>
</dbReference>
<dbReference type="AlphaFoldDB" id="A0A1Q8EB93"/>
<dbReference type="InterPro" id="IPR034154">
    <property type="entry name" value="TOPRIM_DnaG/twinkle"/>
</dbReference>
<dbReference type="GO" id="GO:0000428">
    <property type="term" value="C:DNA-directed RNA polymerase complex"/>
    <property type="evidence" value="ECO:0007669"/>
    <property type="project" value="UniProtKB-KW"/>
</dbReference>
<keyword evidence="2" id="KW-0639">Primosome</keyword>
<evidence type="ECO:0000259" key="7">
    <source>
        <dbReference type="PROSITE" id="PS50880"/>
    </source>
</evidence>
<proteinExistence type="predicted"/>
<evidence type="ECO:0000256" key="2">
    <source>
        <dbReference type="ARBA" id="ARBA00022515"/>
    </source>
</evidence>
<keyword evidence="4" id="KW-0548">Nucleotidyltransferase</keyword>
<dbReference type="InterPro" id="IPR036977">
    <property type="entry name" value="DNA_primase_Znf_CHC2"/>
</dbReference>
<evidence type="ECO:0000313" key="12">
    <source>
        <dbReference type="Proteomes" id="UP000255213"/>
    </source>
</evidence>
<dbReference type="RefSeq" id="WP_075099908.1">
    <property type="nucleotide sequence ID" value="NZ_MSJL01000058.1"/>
</dbReference>
<keyword evidence="11" id="KW-1185">Reference proteome</keyword>
<evidence type="ECO:0000313" key="9">
    <source>
        <dbReference type="EMBL" id="OLF49062.1"/>
    </source>
</evidence>
<dbReference type="PANTHER" id="PTHR30153:SF2">
    <property type="entry name" value="REPLICATIVE DNA HELICASE"/>
    <property type="match status" value="1"/>
</dbReference>
<keyword evidence="10" id="KW-0347">Helicase</keyword>
<dbReference type="GO" id="GO:0005829">
    <property type="term" value="C:cytosol"/>
    <property type="evidence" value="ECO:0007669"/>
    <property type="project" value="TreeGrafter"/>
</dbReference>
<dbReference type="GO" id="GO:0016787">
    <property type="term" value="F:hydrolase activity"/>
    <property type="evidence" value="ECO:0007669"/>
    <property type="project" value="UniProtKB-KW"/>
</dbReference>
<dbReference type="InterPro" id="IPR027417">
    <property type="entry name" value="P-loop_NTPase"/>
</dbReference>
<dbReference type="GO" id="GO:0003677">
    <property type="term" value="F:DNA binding"/>
    <property type="evidence" value="ECO:0007669"/>
    <property type="project" value="InterPro"/>
</dbReference>